<evidence type="ECO:0000313" key="2">
    <source>
        <dbReference type="EMBL" id="CAJ1954371.1"/>
    </source>
</evidence>
<name>A0AAD2FVM3_9STRA</name>
<feature type="compositionally biased region" description="Polar residues" evidence="1">
    <location>
        <begin position="498"/>
        <end position="511"/>
    </location>
</feature>
<keyword evidence="3" id="KW-1185">Reference proteome</keyword>
<evidence type="ECO:0000256" key="1">
    <source>
        <dbReference type="SAM" id="MobiDB-lite"/>
    </source>
</evidence>
<proteinExistence type="predicted"/>
<comment type="caution">
    <text evidence="2">The sequence shown here is derived from an EMBL/GenBank/DDBJ whole genome shotgun (WGS) entry which is preliminary data.</text>
</comment>
<feature type="compositionally biased region" description="Basic and acidic residues" evidence="1">
    <location>
        <begin position="77"/>
        <end position="88"/>
    </location>
</feature>
<dbReference type="Proteomes" id="UP001295423">
    <property type="component" value="Unassembled WGS sequence"/>
</dbReference>
<feature type="compositionally biased region" description="Basic and acidic residues" evidence="1">
    <location>
        <begin position="439"/>
        <end position="452"/>
    </location>
</feature>
<sequence>MSHESTVGKEDLVVGQEYFGSIVVQVSQDVQDSKDTYKIKRTVTLKSGVVLIEDYHRSKSLGEVESYESSLPASEIDEPKKDDSDLRAKARALLAAKKKKAEPEPEPSESSESEAPPSILDDNWETLPAVVIAEDDVPDLEAVAMKSEEPTQIGVWRTDENTKDFEPMDVVIHKEEPTDLEPDEPHGQVVIANDAKPNKVGKIAPGKLIFLAPDATPDPVDCKPVGHWRPGRLGQGWPPTGDGGEPRKVGKLPKWQAGGGWKTGNAIVYPKKSVPNVNFGGTSRGVWKSKNSVDDKWKAQPVTLYKGDPDIDDDRPQGVWGTDPGAKPDVLGQWKPKDLHFYPPGESPENDKECVVQGKWSFAEKSSWPPSTESKTGRSVGKLNMSKLMSHQKATVFPIKKAPKRSNSGGATNGVWKFKDKDAERKASKWIPANVEVVKNGEEAHDWNDDGRPNGVWGVSAKTDPDDKDLKPTDVHFYPPDEKPEEDFKPVGKWRVTPRSSFPPTSVSRSLSPMPDSKEEAAAKEARKVGKLQLPGAFSGK</sequence>
<feature type="compositionally biased region" description="Basic and acidic residues" evidence="1">
    <location>
        <begin position="463"/>
        <end position="490"/>
    </location>
</feature>
<gene>
    <name evidence="2" type="ORF">CYCCA115_LOCUS14963</name>
</gene>
<dbReference type="EMBL" id="CAKOGP040001869">
    <property type="protein sequence ID" value="CAJ1954371.1"/>
    <property type="molecule type" value="Genomic_DNA"/>
</dbReference>
<feature type="region of interest" description="Disordered" evidence="1">
    <location>
        <begin position="221"/>
        <end position="263"/>
    </location>
</feature>
<feature type="region of interest" description="Disordered" evidence="1">
    <location>
        <begin position="60"/>
        <end position="127"/>
    </location>
</feature>
<feature type="region of interest" description="Disordered" evidence="1">
    <location>
        <begin position="439"/>
        <end position="541"/>
    </location>
</feature>
<reference evidence="2" key="1">
    <citation type="submission" date="2023-08" db="EMBL/GenBank/DDBJ databases">
        <authorList>
            <person name="Audoor S."/>
            <person name="Bilcke G."/>
        </authorList>
    </citation>
    <scope>NUCLEOTIDE SEQUENCE</scope>
</reference>
<feature type="compositionally biased region" description="Basic and acidic residues" evidence="1">
    <location>
        <begin position="516"/>
        <end position="528"/>
    </location>
</feature>
<dbReference type="AlphaFoldDB" id="A0AAD2FVM3"/>
<feature type="region of interest" description="Disordered" evidence="1">
    <location>
        <begin position="303"/>
        <end position="353"/>
    </location>
</feature>
<feature type="region of interest" description="Disordered" evidence="1">
    <location>
        <begin position="396"/>
        <end position="419"/>
    </location>
</feature>
<accession>A0AAD2FVM3</accession>
<evidence type="ECO:0000313" key="3">
    <source>
        <dbReference type="Proteomes" id="UP001295423"/>
    </source>
</evidence>
<protein>
    <submittedName>
        <fullName evidence="2">Uncharacterized protein</fullName>
    </submittedName>
</protein>
<organism evidence="2 3">
    <name type="scientific">Cylindrotheca closterium</name>
    <dbReference type="NCBI Taxonomy" id="2856"/>
    <lineage>
        <taxon>Eukaryota</taxon>
        <taxon>Sar</taxon>
        <taxon>Stramenopiles</taxon>
        <taxon>Ochrophyta</taxon>
        <taxon>Bacillariophyta</taxon>
        <taxon>Bacillariophyceae</taxon>
        <taxon>Bacillariophycidae</taxon>
        <taxon>Bacillariales</taxon>
        <taxon>Bacillariaceae</taxon>
        <taxon>Cylindrotheca</taxon>
    </lineage>
</organism>